<dbReference type="RefSeq" id="YP_009820406.1">
    <property type="nucleotide sequence ID" value="NC_048166.1"/>
</dbReference>
<reference evidence="1" key="1">
    <citation type="submission" date="2019-01" db="EMBL/GenBank/DDBJ databases">
        <authorList>
            <person name="Hylling O."/>
            <person name="Carstens A.B."/>
            <person name="Hansen L.H."/>
        </authorList>
    </citation>
    <scope>NUCLEOTIDE SEQUENCE [LARGE SCALE GENOMIC DNA]</scope>
</reference>
<accession>A0A481W782</accession>
<proteinExistence type="predicted"/>
<dbReference type="GeneID" id="55011842"/>
<protein>
    <submittedName>
        <fullName evidence="1">Uncharacterized protein</fullName>
    </submittedName>
</protein>
<dbReference type="Proteomes" id="UP000293575">
    <property type="component" value="Segment"/>
</dbReference>
<name>A0A481W782_9CAUD</name>
<sequence length="117" mass="13254">MTDTVDLCYPKSKTPTKLSDVSCARGAPMGRRNILEAPANFTGTLHLNLMKMVDYCYDTGGAYWGAPTSLTGWMYRAWYYADVGDEVVHIEMFIRAVTRRAAKQQVLKGFPKARFYK</sequence>
<keyword evidence="2" id="KW-1185">Reference proteome</keyword>
<organism evidence="1 2">
    <name type="scientific">Pseudomonas phage Lana</name>
    <dbReference type="NCBI Taxonomy" id="2530172"/>
    <lineage>
        <taxon>Viruses</taxon>
        <taxon>Duplodnaviria</taxon>
        <taxon>Heunggongvirae</taxon>
        <taxon>Uroviricota</taxon>
        <taxon>Caudoviricetes</taxon>
        <taxon>Lanavirus</taxon>
        <taxon>Lanavirus lana</taxon>
    </lineage>
</organism>
<evidence type="ECO:0000313" key="1">
    <source>
        <dbReference type="EMBL" id="QBJ04498.1"/>
    </source>
</evidence>
<dbReference type="KEGG" id="vg:55011842"/>
<dbReference type="EMBL" id="MK473373">
    <property type="protein sequence ID" value="QBJ04498.1"/>
    <property type="molecule type" value="Genomic_DNA"/>
</dbReference>
<evidence type="ECO:0000313" key="2">
    <source>
        <dbReference type="Proteomes" id="UP000293575"/>
    </source>
</evidence>